<evidence type="ECO:0000313" key="2">
    <source>
        <dbReference type="EMBL" id="MCZ4588246.1"/>
    </source>
</evidence>
<sequence length="319" mass="34107">MTVSKEVVLVTGASGFVGSRLVEQLSASGRYRVLAADSHWTDRSKTFGELSDVERCDIDLRDREAVDALVARSGSIVHLAAIRAVAGLGDPWAAFEVNVSAAYGLMDSAKRHGVRRIVYGSSHSVYGNFAKRRTYRHRENEVAEGSGIGMYGASKLAVEAYLEAHANTGGAEFISLRLGTIYGPGVNRDNSIGGMMLDAIDAVRAGRAPVVRWAPDALHDLVYVDDAAAALLAAIDVDSGAKAINVVGEPINTTELFRILVELAGGDAATIDWQPELVRYQQVSRDLMLADLGPILGTRIEDGLQAFVDWHLGASIAVD</sequence>
<dbReference type="SUPFAM" id="SSF51735">
    <property type="entry name" value="NAD(P)-binding Rossmann-fold domains"/>
    <property type="match status" value="1"/>
</dbReference>
<dbReference type="EMBL" id="JAPWIS010000021">
    <property type="protein sequence ID" value="MCZ4588246.1"/>
    <property type="molecule type" value="Genomic_DNA"/>
</dbReference>
<feature type="domain" description="NAD-dependent epimerase/dehydratase" evidence="1">
    <location>
        <begin position="8"/>
        <end position="245"/>
    </location>
</feature>
<gene>
    <name evidence="2" type="ORF">O4328_32005</name>
</gene>
<protein>
    <submittedName>
        <fullName evidence="2">NAD(P)-dependent oxidoreductase</fullName>
    </submittedName>
</protein>
<dbReference type="PANTHER" id="PTHR43245:SF13">
    <property type="entry name" value="UDP-D-APIOSE_UDP-D-XYLOSE SYNTHASE 2"/>
    <property type="match status" value="1"/>
</dbReference>
<dbReference type="Pfam" id="PF01370">
    <property type="entry name" value="Epimerase"/>
    <property type="match status" value="1"/>
</dbReference>
<dbReference type="PANTHER" id="PTHR43245">
    <property type="entry name" value="BIFUNCTIONAL POLYMYXIN RESISTANCE PROTEIN ARNA"/>
    <property type="match status" value="1"/>
</dbReference>
<dbReference type="InterPro" id="IPR050177">
    <property type="entry name" value="Lipid_A_modif_metabolic_enz"/>
</dbReference>
<comment type="caution">
    <text evidence="2">The sequence shown here is derived from an EMBL/GenBank/DDBJ whole genome shotgun (WGS) entry which is preliminary data.</text>
</comment>
<dbReference type="Gene3D" id="3.40.50.720">
    <property type="entry name" value="NAD(P)-binding Rossmann-like Domain"/>
    <property type="match status" value="1"/>
</dbReference>
<organism evidence="2 3">
    <name type="scientific">Rhodococcus opacus</name>
    <name type="common">Nocardia opaca</name>
    <dbReference type="NCBI Taxonomy" id="37919"/>
    <lineage>
        <taxon>Bacteria</taxon>
        <taxon>Bacillati</taxon>
        <taxon>Actinomycetota</taxon>
        <taxon>Actinomycetes</taxon>
        <taxon>Mycobacteriales</taxon>
        <taxon>Nocardiaceae</taxon>
        <taxon>Rhodococcus</taxon>
    </lineage>
</organism>
<name>A0ABT4NLK2_RHOOP</name>
<reference evidence="2" key="1">
    <citation type="submission" date="2022-12" db="EMBL/GenBank/DDBJ databases">
        <authorList>
            <person name="Krivoruchko A.V."/>
            <person name="Elkin A."/>
        </authorList>
    </citation>
    <scope>NUCLEOTIDE SEQUENCE</scope>
    <source>
        <strain evidence="2">IEGM 249</strain>
    </source>
</reference>
<dbReference type="InterPro" id="IPR036291">
    <property type="entry name" value="NAD(P)-bd_dom_sf"/>
</dbReference>
<dbReference type="Proteomes" id="UP001066327">
    <property type="component" value="Unassembled WGS sequence"/>
</dbReference>
<keyword evidence="3" id="KW-1185">Reference proteome</keyword>
<dbReference type="InterPro" id="IPR001509">
    <property type="entry name" value="Epimerase_deHydtase"/>
</dbReference>
<evidence type="ECO:0000259" key="1">
    <source>
        <dbReference type="Pfam" id="PF01370"/>
    </source>
</evidence>
<accession>A0ABT4NLK2</accession>
<evidence type="ECO:0000313" key="3">
    <source>
        <dbReference type="Proteomes" id="UP001066327"/>
    </source>
</evidence>
<dbReference type="RefSeq" id="WP_269592210.1">
    <property type="nucleotide sequence ID" value="NZ_JAPWIS010000021.1"/>
</dbReference>
<proteinExistence type="predicted"/>